<reference evidence="1 2" key="1">
    <citation type="journal article" date="2005" name="Int. J. Syst. Evol. Microbiol.">
        <title>Bacillus cibi sp. nov., isolated from jeotgal, a traditional Korean fermented seafood.</title>
        <authorList>
            <person name="Yoon J.H."/>
            <person name="Lee C.H."/>
            <person name="Oh T.K."/>
        </authorList>
    </citation>
    <scope>NUCLEOTIDE SEQUENCE [LARGE SCALE GENOMIC DNA]</scope>
    <source>
        <strain evidence="1 2">DSM 16189</strain>
    </source>
</reference>
<dbReference type="OrthoDB" id="2862147at2"/>
<dbReference type="Proteomes" id="UP000028549">
    <property type="component" value="Unassembled WGS sequence"/>
</dbReference>
<accession>A0A084H358</accession>
<dbReference type="AlphaFoldDB" id="A0A084H358"/>
<keyword evidence="2" id="KW-1185">Reference proteome</keyword>
<dbReference type="RefSeq" id="WP_029285262.1">
    <property type="nucleotide sequence ID" value="NZ_CP176757.1"/>
</dbReference>
<dbReference type="PROSITE" id="PS51257">
    <property type="entry name" value="PROKAR_LIPOPROTEIN"/>
    <property type="match status" value="1"/>
</dbReference>
<proteinExistence type="predicted"/>
<evidence type="ECO:0000313" key="2">
    <source>
        <dbReference type="Proteomes" id="UP000028549"/>
    </source>
</evidence>
<evidence type="ECO:0000313" key="1">
    <source>
        <dbReference type="EMBL" id="KEZ54020.1"/>
    </source>
</evidence>
<name>A0A084H358_METID</name>
<organism evidence="1 2">
    <name type="scientific">Metabacillus indicus</name>
    <name type="common">Bacillus indicus</name>
    <dbReference type="NCBI Taxonomy" id="246786"/>
    <lineage>
        <taxon>Bacteria</taxon>
        <taxon>Bacillati</taxon>
        <taxon>Bacillota</taxon>
        <taxon>Bacilli</taxon>
        <taxon>Bacillales</taxon>
        <taxon>Bacillaceae</taxon>
        <taxon>Metabacillus</taxon>
    </lineage>
</organism>
<dbReference type="EMBL" id="JNVC02000001">
    <property type="protein sequence ID" value="KEZ54020.1"/>
    <property type="molecule type" value="Genomic_DNA"/>
</dbReference>
<sequence length="182" mass="20631">MLQRKWVLAGVIIILAALFTAACSGEEERKQEETAVNEVLNRLFTGPDETFADLMLNPEYKKVVNGVEVNKELDAFIKKEYGPYMTEDYFNTFLSTIGAQYTILAYENEYTLSLKNLTVKKEENQSALYKFSAEVVYQHKNGEDKTAKVEGEALFSTKENGKIQGFQNIDDDGLAEDLREAE</sequence>
<dbReference type="STRING" id="246786.GS18_0203585"/>
<gene>
    <name evidence="1" type="ORF">GS18_0203585</name>
</gene>
<comment type="caution">
    <text evidence="1">The sequence shown here is derived from an EMBL/GenBank/DDBJ whole genome shotgun (WGS) entry which is preliminary data.</text>
</comment>
<protein>
    <submittedName>
        <fullName evidence="1">Uncharacterized protein</fullName>
    </submittedName>
</protein>